<feature type="transmembrane region" description="Helical" evidence="1">
    <location>
        <begin position="12"/>
        <end position="33"/>
    </location>
</feature>
<dbReference type="AlphaFoldDB" id="F7NII1"/>
<evidence type="ECO:0000313" key="3">
    <source>
        <dbReference type="Proteomes" id="UP000003240"/>
    </source>
</evidence>
<evidence type="ECO:0000313" key="2">
    <source>
        <dbReference type="EMBL" id="EGO64127.1"/>
    </source>
</evidence>
<evidence type="ECO:0000256" key="1">
    <source>
        <dbReference type="SAM" id="Phobius"/>
    </source>
</evidence>
<sequence>MRSRKDLNLSAEQFSVIVIALPFIALFVFGGLADDPLVPAPTVKEKMIVEDSRVAGWHSGQLQWQARVNSIQKEGESLATIVDIEEGHFFRKQAAPVRFIASTAHHNILSGDVDFPEGITFMMDTMTLTVGQAVWNAKNHELKGSDVRIMRENGDAITARKFVFYPDSQQVFWFGDLIYQVNSDPADAITISAPQGAYRNEASNAAAVTNNTFRMKEARLSMKAGDMTAGSFYYQSDGDGALTFAEGVLFVETGGAEVYSDTAVYDGTLRQISFEENVKACQVNKRWIRSEKMVYDIERGTSEFQYNVHTGQD</sequence>
<comment type="caution">
    <text evidence="2">The sequence shown here is derived from an EMBL/GenBank/DDBJ whole genome shotgun (WGS) entry which is preliminary data.</text>
</comment>
<reference evidence="2 3" key="1">
    <citation type="journal article" date="2011" name="EMBO J.">
        <title>Structural diversity of bacterial flagellar motors.</title>
        <authorList>
            <person name="Chen S."/>
            <person name="Beeby M."/>
            <person name="Murphy G.E."/>
            <person name="Leadbetter J.R."/>
            <person name="Hendrixson D.R."/>
            <person name="Briegel A."/>
            <person name="Li Z."/>
            <person name="Shi J."/>
            <person name="Tocheva E.I."/>
            <person name="Muller A."/>
            <person name="Dobro M.J."/>
            <person name="Jensen G.J."/>
        </authorList>
    </citation>
    <scope>NUCLEOTIDE SEQUENCE [LARGE SCALE GENOMIC DNA]</scope>
    <source>
        <strain evidence="2 3">DSM 6540</strain>
    </source>
</reference>
<keyword evidence="1" id="KW-0472">Membrane</keyword>
<gene>
    <name evidence="2" type="ORF">ALO_09419</name>
</gene>
<accession>F7NII1</accession>
<organism evidence="2 3">
    <name type="scientific">Acetonema longum DSM 6540</name>
    <dbReference type="NCBI Taxonomy" id="1009370"/>
    <lineage>
        <taxon>Bacteria</taxon>
        <taxon>Bacillati</taxon>
        <taxon>Bacillota</taxon>
        <taxon>Negativicutes</taxon>
        <taxon>Acetonemataceae</taxon>
        <taxon>Acetonema</taxon>
    </lineage>
</organism>
<dbReference type="EMBL" id="AFGF01000076">
    <property type="protein sequence ID" value="EGO64127.1"/>
    <property type="molecule type" value="Genomic_DNA"/>
</dbReference>
<dbReference type="Gene3D" id="2.60.450.10">
    <property type="entry name" value="Lipopolysaccharide (LPS) transport protein A like domain"/>
    <property type="match status" value="1"/>
</dbReference>
<keyword evidence="1" id="KW-0812">Transmembrane</keyword>
<dbReference type="STRING" id="1009370.ALO_09419"/>
<name>F7NII1_9FIRM</name>
<dbReference type="Proteomes" id="UP000003240">
    <property type="component" value="Unassembled WGS sequence"/>
</dbReference>
<proteinExistence type="predicted"/>
<keyword evidence="3" id="KW-1185">Reference proteome</keyword>
<dbReference type="RefSeq" id="WP_004095047.1">
    <property type="nucleotide sequence ID" value="NZ_AFGF01000076.1"/>
</dbReference>
<protein>
    <submittedName>
        <fullName evidence="2">Uncharacterized protein</fullName>
    </submittedName>
</protein>
<keyword evidence="1" id="KW-1133">Transmembrane helix</keyword>